<keyword evidence="7" id="KW-0378">Hydrolase</keyword>
<dbReference type="InterPro" id="IPR036890">
    <property type="entry name" value="HATPase_C_sf"/>
</dbReference>
<keyword evidence="7" id="KW-0540">Nuclease</keyword>
<dbReference type="NCBIfam" id="TIGR00585">
    <property type="entry name" value="mutl"/>
    <property type="match status" value="1"/>
</dbReference>
<dbReference type="InterPro" id="IPR042120">
    <property type="entry name" value="MutL_C_dimsub"/>
</dbReference>
<dbReference type="GO" id="GO:0016887">
    <property type="term" value="F:ATP hydrolysis activity"/>
    <property type="evidence" value="ECO:0007669"/>
    <property type="project" value="InterPro"/>
</dbReference>
<dbReference type="InterPro" id="IPR014721">
    <property type="entry name" value="Ribsml_uS5_D2-typ_fold_subgr"/>
</dbReference>
<dbReference type="SMART" id="SM00853">
    <property type="entry name" value="MutL_C"/>
    <property type="match status" value="1"/>
</dbReference>
<dbReference type="EMBL" id="JAHLFS010000051">
    <property type="protein sequence ID" value="MBU3851823.1"/>
    <property type="molecule type" value="Genomic_DNA"/>
</dbReference>
<accession>A0A948X1D0</accession>
<evidence type="ECO:0000256" key="1">
    <source>
        <dbReference type="ARBA" id="ARBA00006082"/>
    </source>
</evidence>
<dbReference type="AlphaFoldDB" id="A0A948X1D0"/>
<dbReference type="SMART" id="SM01340">
    <property type="entry name" value="DNA_mis_repair"/>
    <property type="match status" value="1"/>
</dbReference>
<dbReference type="InterPro" id="IPR014790">
    <property type="entry name" value="MutL_C"/>
</dbReference>
<comment type="caution">
    <text evidence="7">The sequence shown here is derived from an EMBL/GenBank/DDBJ whole genome shotgun (WGS) entry which is preliminary data.</text>
</comment>
<comment type="function">
    <text evidence="4">This protein is involved in the repair of mismatches in DNA. It is required for dam-dependent methyl-directed DNA mismatch repair. May act as a 'molecular matchmaker', a protein that promotes the formation of a stable complex between two or more DNA-binding proteins in an ATP-dependent manner without itself being part of a final effector complex.</text>
</comment>
<dbReference type="Gene3D" id="3.30.230.10">
    <property type="match status" value="1"/>
</dbReference>
<dbReference type="GO" id="GO:0005524">
    <property type="term" value="F:ATP binding"/>
    <property type="evidence" value="ECO:0007669"/>
    <property type="project" value="InterPro"/>
</dbReference>
<dbReference type="SUPFAM" id="SSF54211">
    <property type="entry name" value="Ribosomal protein S5 domain 2-like"/>
    <property type="match status" value="1"/>
</dbReference>
<dbReference type="GO" id="GO:0030983">
    <property type="term" value="F:mismatched DNA binding"/>
    <property type="evidence" value="ECO:0007669"/>
    <property type="project" value="InterPro"/>
</dbReference>
<dbReference type="GO" id="GO:0032300">
    <property type="term" value="C:mismatch repair complex"/>
    <property type="evidence" value="ECO:0007669"/>
    <property type="project" value="InterPro"/>
</dbReference>
<evidence type="ECO:0000256" key="4">
    <source>
        <dbReference type="HAMAP-Rule" id="MF_00149"/>
    </source>
</evidence>
<evidence type="ECO:0000259" key="5">
    <source>
        <dbReference type="SMART" id="SM00853"/>
    </source>
</evidence>
<comment type="similarity">
    <text evidence="1 4">Belongs to the DNA mismatch repair MutL/HexB family.</text>
</comment>
<reference evidence="7" key="2">
    <citation type="submission" date="2021-04" db="EMBL/GenBank/DDBJ databases">
        <authorList>
            <person name="Gilroy R."/>
        </authorList>
    </citation>
    <scope>NUCLEOTIDE SEQUENCE</scope>
    <source>
        <strain evidence="7">F6-6636</strain>
    </source>
</reference>
<dbReference type="InterPro" id="IPR037198">
    <property type="entry name" value="MutL_C_sf"/>
</dbReference>
<dbReference type="InterPro" id="IPR020667">
    <property type="entry name" value="DNA_mismatch_repair_MutL"/>
</dbReference>
<dbReference type="GO" id="GO:0006298">
    <property type="term" value="P:mismatch repair"/>
    <property type="evidence" value="ECO:0007669"/>
    <property type="project" value="UniProtKB-UniRule"/>
</dbReference>
<dbReference type="PANTHER" id="PTHR10073">
    <property type="entry name" value="DNA MISMATCH REPAIR PROTEIN MLH, PMS, MUTL"/>
    <property type="match status" value="1"/>
</dbReference>
<evidence type="ECO:0000313" key="8">
    <source>
        <dbReference type="Proteomes" id="UP000777303"/>
    </source>
</evidence>
<evidence type="ECO:0000313" key="7">
    <source>
        <dbReference type="EMBL" id="MBU3851823.1"/>
    </source>
</evidence>
<dbReference type="GO" id="GO:0140664">
    <property type="term" value="F:ATP-dependent DNA damage sensor activity"/>
    <property type="evidence" value="ECO:0007669"/>
    <property type="project" value="InterPro"/>
</dbReference>
<proteinExistence type="inferred from homology"/>
<dbReference type="SUPFAM" id="SSF118116">
    <property type="entry name" value="DNA mismatch repair protein MutL"/>
    <property type="match status" value="1"/>
</dbReference>
<dbReference type="Proteomes" id="UP000777303">
    <property type="component" value="Unassembled WGS sequence"/>
</dbReference>
<protein>
    <recommendedName>
        <fullName evidence="4">DNA mismatch repair protein MutL</fullName>
    </recommendedName>
</protein>
<gene>
    <name evidence="4 7" type="primary">mutL</name>
    <name evidence="7" type="ORF">H9901_03895</name>
</gene>
<dbReference type="CDD" id="cd00782">
    <property type="entry name" value="MutL_Trans"/>
    <property type="match status" value="1"/>
</dbReference>
<dbReference type="GO" id="GO:0004519">
    <property type="term" value="F:endonuclease activity"/>
    <property type="evidence" value="ECO:0007669"/>
    <property type="project" value="UniProtKB-KW"/>
</dbReference>
<sequence length="611" mass="67916">MAKIHELSTILSDQIAAGEVIERPASVVKELVENAIDAHSTQIDIRIKDAGLQMIQVTDNGEGIISDELPLAFKRHSTSKIATRNDLFKVKSLGFRGEALASIAAIADVTLTSATANEPTGSCVHIKGGKILNQQSVAVRQGTTVEVKDLFFNTPARLKYLRSYQTELSKIVDIVNRLAMGHTDIAFSLINDQNLMLKTTGRHNLSQTVANIYGISIAKKMLPISGADLDFKIDGLVSLPEVTRASRNYISLLINGRYIKNFQLNKALIAGYGSKLMIGRFPIAVINIQMDPLLVDANVHPTKQEVRLSKEDALGNLLTNIIRQKLATLNLIPDALRHQPVVKPQITSSPDINVDTQTQQLTIDEATSATDDVALAMQLHEDDQLPINDAITTTTATYHTASTSQPRFPQLRYLAQVHGTYLLAEAEDGLYLLDQHAAQERIKYEFYREEIGKVSNAQQNLLVPIIIDYANNDALILHERLPLLRDIGIYLEPFGQNSFILRTHPAWFPENNVEATVREMIDEILQKGKLTVAEFREKTAIMISCRTSIKANHHLEPQQAQALLDDLAKTANPFNCPHGRPTLVKFSNKDLEKMFKRIQDPHDTRDAKIGD</sequence>
<evidence type="ECO:0000256" key="2">
    <source>
        <dbReference type="ARBA" id="ARBA00022763"/>
    </source>
</evidence>
<reference evidence="7" key="1">
    <citation type="journal article" date="2021" name="PeerJ">
        <title>Extensive microbial diversity within the chicken gut microbiome revealed by metagenomics and culture.</title>
        <authorList>
            <person name="Gilroy R."/>
            <person name="Ravi A."/>
            <person name="Getino M."/>
            <person name="Pursley I."/>
            <person name="Horton D.L."/>
            <person name="Alikhan N.F."/>
            <person name="Baker D."/>
            <person name="Gharbi K."/>
            <person name="Hall N."/>
            <person name="Watson M."/>
            <person name="Adriaenssens E.M."/>
            <person name="Foster-Nyarko E."/>
            <person name="Jarju S."/>
            <person name="Secka A."/>
            <person name="Antonio M."/>
            <person name="Oren A."/>
            <person name="Chaudhuri R.R."/>
            <person name="La Ragione R."/>
            <person name="Hildebrand F."/>
            <person name="Pallen M.J."/>
        </authorList>
    </citation>
    <scope>NUCLEOTIDE SEQUENCE</scope>
    <source>
        <strain evidence="7">F6-6636</strain>
    </source>
</reference>
<dbReference type="Pfam" id="PF08676">
    <property type="entry name" value="MutL_C"/>
    <property type="match status" value="1"/>
</dbReference>
<dbReference type="SUPFAM" id="SSF55874">
    <property type="entry name" value="ATPase domain of HSP90 chaperone/DNA topoisomerase II/histidine kinase"/>
    <property type="match status" value="1"/>
</dbReference>
<dbReference type="FunFam" id="3.30.565.10:FF:000003">
    <property type="entry name" value="DNA mismatch repair endonuclease MutL"/>
    <property type="match status" value="1"/>
</dbReference>
<dbReference type="InterPro" id="IPR042121">
    <property type="entry name" value="MutL_C_regsub"/>
</dbReference>
<dbReference type="InterPro" id="IPR002099">
    <property type="entry name" value="MutL/Mlh/PMS"/>
</dbReference>
<dbReference type="InterPro" id="IPR038973">
    <property type="entry name" value="MutL/Mlh/Pms-like"/>
</dbReference>
<organism evidence="7 8">
    <name type="scientific">Candidatus Paralactobacillus gallistercoris</name>
    <dbReference type="NCBI Taxonomy" id="2838724"/>
    <lineage>
        <taxon>Bacteria</taxon>
        <taxon>Bacillati</taxon>
        <taxon>Bacillota</taxon>
        <taxon>Bacilli</taxon>
        <taxon>Lactobacillales</taxon>
        <taxon>Lactobacillaceae</taxon>
        <taxon>Lactobacillus</taxon>
    </lineage>
</organism>
<dbReference type="PROSITE" id="PS00058">
    <property type="entry name" value="DNA_MISMATCH_REPAIR_1"/>
    <property type="match status" value="1"/>
</dbReference>
<evidence type="ECO:0000256" key="3">
    <source>
        <dbReference type="ARBA" id="ARBA00023204"/>
    </source>
</evidence>
<dbReference type="Gene3D" id="3.30.1370.100">
    <property type="entry name" value="MutL, C-terminal domain, regulatory subdomain"/>
    <property type="match status" value="1"/>
</dbReference>
<feature type="domain" description="MutL C-terminal dimerisation" evidence="5">
    <location>
        <begin position="413"/>
        <end position="555"/>
    </location>
</feature>
<evidence type="ECO:0000259" key="6">
    <source>
        <dbReference type="SMART" id="SM01340"/>
    </source>
</evidence>
<keyword evidence="2 4" id="KW-0227">DNA damage</keyword>
<dbReference type="InterPro" id="IPR013507">
    <property type="entry name" value="DNA_mismatch_S5_2-like"/>
</dbReference>
<keyword evidence="7" id="KW-0255">Endonuclease</keyword>
<dbReference type="PANTHER" id="PTHR10073:SF12">
    <property type="entry name" value="DNA MISMATCH REPAIR PROTEIN MLH1"/>
    <property type="match status" value="1"/>
</dbReference>
<dbReference type="HAMAP" id="MF_00149">
    <property type="entry name" value="DNA_mis_repair"/>
    <property type="match status" value="1"/>
</dbReference>
<name>A0A948X1D0_9LACO</name>
<dbReference type="Pfam" id="PF13589">
    <property type="entry name" value="HATPase_c_3"/>
    <property type="match status" value="1"/>
</dbReference>
<dbReference type="Gene3D" id="3.30.1540.20">
    <property type="entry name" value="MutL, C-terminal domain, dimerisation subdomain"/>
    <property type="match status" value="1"/>
</dbReference>
<keyword evidence="3 4" id="KW-0234">DNA repair</keyword>
<dbReference type="Pfam" id="PF01119">
    <property type="entry name" value="DNA_mis_repair"/>
    <property type="match status" value="1"/>
</dbReference>
<feature type="domain" description="DNA mismatch repair protein S5" evidence="6">
    <location>
        <begin position="209"/>
        <end position="327"/>
    </location>
</feature>
<dbReference type="Gene3D" id="3.30.565.10">
    <property type="entry name" value="Histidine kinase-like ATPase, C-terminal domain"/>
    <property type="match status" value="1"/>
</dbReference>
<dbReference type="InterPro" id="IPR020568">
    <property type="entry name" value="Ribosomal_Su5_D2-typ_SF"/>
</dbReference>
<dbReference type="InterPro" id="IPR014762">
    <property type="entry name" value="DNA_mismatch_repair_CS"/>
</dbReference>
<dbReference type="CDD" id="cd16926">
    <property type="entry name" value="HATPase_MutL-MLH-PMS-like"/>
    <property type="match status" value="1"/>
</dbReference>